<keyword evidence="2 10" id="KW-0575">Peroxidase</keyword>
<dbReference type="AlphaFoldDB" id="A0A2J6RX25"/>
<feature type="signal peptide" evidence="8">
    <location>
        <begin position="1"/>
        <end position="19"/>
    </location>
</feature>
<evidence type="ECO:0000256" key="1">
    <source>
        <dbReference type="ARBA" id="ARBA00001970"/>
    </source>
</evidence>
<evidence type="ECO:0000256" key="6">
    <source>
        <dbReference type="ARBA" id="ARBA00023004"/>
    </source>
</evidence>
<keyword evidence="6" id="KW-0408">Iron</keyword>
<evidence type="ECO:0000256" key="8">
    <source>
        <dbReference type="SAM" id="SignalP"/>
    </source>
</evidence>
<feature type="domain" description="Heme haloperoxidase family profile" evidence="9">
    <location>
        <begin position="57"/>
        <end position="318"/>
    </location>
</feature>
<evidence type="ECO:0000256" key="3">
    <source>
        <dbReference type="ARBA" id="ARBA00022617"/>
    </source>
</evidence>
<comment type="similarity">
    <text evidence="7">Belongs to the chloroperoxidase family.</text>
</comment>
<keyword evidence="5" id="KW-0560">Oxidoreductase</keyword>
<dbReference type="Pfam" id="PF01328">
    <property type="entry name" value="Peroxidase_2"/>
    <property type="match status" value="1"/>
</dbReference>
<evidence type="ECO:0000313" key="11">
    <source>
        <dbReference type="Proteomes" id="UP000235786"/>
    </source>
</evidence>
<accession>A0A2J6RX25</accession>
<dbReference type="EMBL" id="KZ613942">
    <property type="protein sequence ID" value="PMD43067.1"/>
    <property type="molecule type" value="Genomic_DNA"/>
</dbReference>
<name>A0A2J6RX25_HYAVF</name>
<reference evidence="10 11" key="1">
    <citation type="submission" date="2016-04" db="EMBL/GenBank/DDBJ databases">
        <title>A degradative enzymes factory behind the ericoid mycorrhizal symbiosis.</title>
        <authorList>
            <consortium name="DOE Joint Genome Institute"/>
            <person name="Martino E."/>
            <person name="Morin E."/>
            <person name="Grelet G."/>
            <person name="Kuo A."/>
            <person name="Kohler A."/>
            <person name="Daghino S."/>
            <person name="Barry K."/>
            <person name="Choi C."/>
            <person name="Cichocki N."/>
            <person name="Clum A."/>
            <person name="Copeland A."/>
            <person name="Hainaut M."/>
            <person name="Haridas S."/>
            <person name="Labutti K."/>
            <person name="Lindquist E."/>
            <person name="Lipzen A."/>
            <person name="Khouja H.-R."/>
            <person name="Murat C."/>
            <person name="Ohm R."/>
            <person name="Olson A."/>
            <person name="Spatafora J."/>
            <person name="Veneault-Fourrey C."/>
            <person name="Henrissat B."/>
            <person name="Grigoriev I."/>
            <person name="Martin F."/>
            <person name="Perotto S."/>
        </authorList>
    </citation>
    <scope>NUCLEOTIDE SEQUENCE [LARGE SCALE GENOMIC DNA]</scope>
    <source>
        <strain evidence="10 11">F</strain>
    </source>
</reference>
<evidence type="ECO:0000256" key="7">
    <source>
        <dbReference type="ARBA" id="ARBA00025795"/>
    </source>
</evidence>
<dbReference type="InterPro" id="IPR000028">
    <property type="entry name" value="Chloroperoxidase"/>
</dbReference>
<sequence length="381" mass="41138">MRYLFLHGVLAALPLSASAFPHVAEGVATRLTSASPRRSEKRTVTFDPAAQLVDVTSEHAFVPPNFAAGDQRGPCPGLNALANHNYLPHNGVAACTDITNQTVSVYGLGADITSFLAIYGAIFDGNILSLDPGYSIGGPSSVYQDILSGLGLLGTPQGLSGSQKKHESDASACRGDLYTSGNDYKVDINRFNEIYALQSNDASPSYDLDVWTGHRKERFLKSKNENPEFFYAPFAGVIASTGDFTFPPRMFSNKSAAYPDNGILDKDILKSFFSINGTDDNLVYTEGYERIPANFYKRAIGNEYTIPLFMEDPFSFASKFPEMFSMGGNTGESRQLRRARSGELDGRDLQLCGSAGGEQSLVFCVPGLVGCGSGCPEGWLQ</sequence>
<dbReference type="Gene3D" id="1.10.489.10">
    <property type="entry name" value="Chloroperoxidase-like"/>
    <property type="match status" value="1"/>
</dbReference>
<evidence type="ECO:0000256" key="2">
    <source>
        <dbReference type="ARBA" id="ARBA00022559"/>
    </source>
</evidence>
<dbReference type="PANTHER" id="PTHR33577:SF1">
    <property type="entry name" value="HEME HALOPEROXIDASE FAMILY PROFILE DOMAIN-CONTAINING PROTEIN"/>
    <property type="match status" value="1"/>
</dbReference>
<keyword evidence="8" id="KW-0732">Signal</keyword>
<evidence type="ECO:0000259" key="9">
    <source>
        <dbReference type="PROSITE" id="PS51405"/>
    </source>
</evidence>
<evidence type="ECO:0000256" key="5">
    <source>
        <dbReference type="ARBA" id="ARBA00023002"/>
    </source>
</evidence>
<evidence type="ECO:0000313" key="10">
    <source>
        <dbReference type="EMBL" id="PMD43067.1"/>
    </source>
</evidence>
<dbReference type="InterPro" id="IPR036851">
    <property type="entry name" value="Chloroperoxidase-like_sf"/>
</dbReference>
<protein>
    <submittedName>
        <fullName evidence="10">Cloroperoxidase</fullName>
    </submittedName>
</protein>
<gene>
    <name evidence="10" type="ORF">L207DRAFT_563837</name>
</gene>
<dbReference type="PROSITE" id="PS51405">
    <property type="entry name" value="HEME_HALOPEROXIDASE"/>
    <property type="match status" value="1"/>
</dbReference>
<organism evidence="10 11">
    <name type="scientific">Hyaloscypha variabilis (strain UAMH 11265 / GT02V1 / F)</name>
    <name type="common">Meliniomyces variabilis</name>
    <dbReference type="NCBI Taxonomy" id="1149755"/>
    <lineage>
        <taxon>Eukaryota</taxon>
        <taxon>Fungi</taxon>
        <taxon>Dikarya</taxon>
        <taxon>Ascomycota</taxon>
        <taxon>Pezizomycotina</taxon>
        <taxon>Leotiomycetes</taxon>
        <taxon>Helotiales</taxon>
        <taxon>Hyaloscyphaceae</taxon>
        <taxon>Hyaloscypha</taxon>
        <taxon>Hyaloscypha variabilis</taxon>
    </lineage>
</organism>
<keyword evidence="4" id="KW-0479">Metal-binding</keyword>
<keyword evidence="3" id="KW-0349">Heme</keyword>
<dbReference type="OrthoDB" id="407298at2759"/>
<dbReference type="PANTHER" id="PTHR33577">
    <property type="entry name" value="STERIGMATOCYSTIN BIOSYNTHESIS PEROXIDASE STCC-RELATED"/>
    <property type="match status" value="1"/>
</dbReference>
<dbReference type="GO" id="GO:0046872">
    <property type="term" value="F:metal ion binding"/>
    <property type="evidence" value="ECO:0007669"/>
    <property type="project" value="UniProtKB-KW"/>
</dbReference>
<proteinExistence type="inferred from homology"/>
<evidence type="ECO:0000256" key="4">
    <source>
        <dbReference type="ARBA" id="ARBA00022723"/>
    </source>
</evidence>
<comment type="cofactor">
    <cofactor evidence="1">
        <name>heme b</name>
        <dbReference type="ChEBI" id="CHEBI:60344"/>
    </cofactor>
</comment>
<dbReference type="GO" id="GO:0004601">
    <property type="term" value="F:peroxidase activity"/>
    <property type="evidence" value="ECO:0007669"/>
    <property type="project" value="UniProtKB-KW"/>
</dbReference>
<dbReference type="SUPFAM" id="SSF47571">
    <property type="entry name" value="Cloroperoxidase"/>
    <property type="match status" value="1"/>
</dbReference>
<feature type="chain" id="PRO_5014428142" evidence="8">
    <location>
        <begin position="20"/>
        <end position="381"/>
    </location>
</feature>
<dbReference type="Proteomes" id="UP000235786">
    <property type="component" value="Unassembled WGS sequence"/>
</dbReference>
<keyword evidence="11" id="KW-1185">Reference proteome</keyword>